<keyword evidence="2" id="KW-0732">Signal</keyword>
<proteinExistence type="predicted"/>
<evidence type="ECO:0000256" key="1">
    <source>
        <dbReference type="SAM" id="MobiDB-lite"/>
    </source>
</evidence>
<organism evidence="3 4">
    <name type="scientific">Paraburkholderia largidicola</name>
    <dbReference type="NCBI Taxonomy" id="3014751"/>
    <lineage>
        <taxon>Bacteria</taxon>
        <taxon>Pseudomonadati</taxon>
        <taxon>Pseudomonadota</taxon>
        <taxon>Betaproteobacteria</taxon>
        <taxon>Burkholderiales</taxon>
        <taxon>Burkholderiaceae</taxon>
        <taxon>Paraburkholderia</taxon>
    </lineage>
</organism>
<dbReference type="AlphaFoldDB" id="A0A7I8C3I6"/>
<dbReference type="RefSeq" id="WP_180727296.1">
    <property type="nucleotide sequence ID" value="NZ_AP023177.1"/>
</dbReference>
<evidence type="ECO:0000256" key="2">
    <source>
        <dbReference type="SAM" id="SignalP"/>
    </source>
</evidence>
<sequence>MNIRALAITALFAFTFLGTARAQGVTNDEQQQVQTQPAKPAANAVMGPQADRTFNSGSTNQAVPMSSAPRSNDGCVGPVSFCNIFFGS</sequence>
<dbReference type="KEGG" id="plad:PPGU16_81560"/>
<dbReference type="EMBL" id="AP023177">
    <property type="protein sequence ID" value="BCF95089.1"/>
    <property type="molecule type" value="Genomic_DNA"/>
</dbReference>
<feature type="compositionally biased region" description="Polar residues" evidence="1">
    <location>
        <begin position="52"/>
        <end position="70"/>
    </location>
</feature>
<feature type="signal peptide" evidence="2">
    <location>
        <begin position="1"/>
        <end position="22"/>
    </location>
</feature>
<protein>
    <submittedName>
        <fullName evidence="3">Uncharacterized protein</fullName>
    </submittedName>
</protein>
<keyword evidence="3" id="KW-0614">Plasmid</keyword>
<feature type="chain" id="PRO_5029650306" evidence="2">
    <location>
        <begin position="23"/>
        <end position="88"/>
    </location>
</feature>
<name>A0A7I8C3I6_9BURK</name>
<feature type="region of interest" description="Disordered" evidence="1">
    <location>
        <begin position="36"/>
        <end position="73"/>
    </location>
</feature>
<evidence type="ECO:0000313" key="3">
    <source>
        <dbReference type="EMBL" id="BCF95089.1"/>
    </source>
</evidence>
<geneLocation type="plasmid" evidence="3 4">
    <name>PPGU16_p2</name>
</geneLocation>
<evidence type="ECO:0000313" key="4">
    <source>
        <dbReference type="Proteomes" id="UP000510888"/>
    </source>
</evidence>
<gene>
    <name evidence="3" type="ORF">PPGU16_81560</name>
</gene>
<dbReference type="Proteomes" id="UP000510888">
    <property type="component" value="Plasmid PPGU16_p2"/>
</dbReference>
<reference evidence="3 4" key="1">
    <citation type="journal article" date="2020" name="Genes (Basel)">
        <title>Genomic Comparison of Insect Gut Symbionts from Divergent Burkholderia Subclades.</title>
        <authorList>
            <person name="Takeshita K."/>
            <person name="Kikuchi Y."/>
        </authorList>
    </citation>
    <scope>NUCLEOTIDE SEQUENCE [LARGE SCALE GENOMIC DNA]</scope>
    <source>
        <strain evidence="3 4">PGU16</strain>
        <plasmid evidence="3 4">PPGU16_p2</plasmid>
    </source>
</reference>
<accession>A0A7I8C3I6</accession>
<keyword evidence="4" id="KW-1185">Reference proteome</keyword>